<organism evidence="1">
    <name type="scientific">Rhizophora mucronata</name>
    <name type="common">Asiatic mangrove</name>
    <dbReference type="NCBI Taxonomy" id="61149"/>
    <lineage>
        <taxon>Eukaryota</taxon>
        <taxon>Viridiplantae</taxon>
        <taxon>Streptophyta</taxon>
        <taxon>Embryophyta</taxon>
        <taxon>Tracheophyta</taxon>
        <taxon>Spermatophyta</taxon>
        <taxon>Magnoliopsida</taxon>
        <taxon>eudicotyledons</taxon>
        <taxon>Gunneridae</taxon>
        <taxon>Pentapetalae</taxon>
        <taxon>rosids</taxon>
        <taxon>fabids</taxon>
        <taxon>Malpighiales</taxon>
        <taxon>Rhizophoraceae</taxon>
        <taxon>Rhizophora</taxon>
    </lineage>
</organism>
<reference evidence="1" key="1">
    <citation type="submission" date="2018-02" db="EMBL/GenBank/DDBJ databases">
        <title>Rhizophora mucronata_Transcriptome.</title>
        <authorList>
            <person name="Meera S.P."/>
            <person name="Sreeshan A."/>
            <person name="Augustine A."/>
        </authorList>
    </citation>
    <scope>NUCLEOTIDE SEQUENCE</scope>
    <source>
        <tissue evidence="1">Leaf</tissue>
    </source>
</reference>
<dbReference type="EMBL" id="GGEC01089659">
    <property type="protein sequence ID" value="MBX70143.1"/>
    <property type="molecule type" value="Transcribed_RNA"/>
</dbReference>
<evidence type="ECO:0000313" key="1">
    <source>
        <dbReference type="EMBL" id="MBX70143.1"/>
    </source>
</evidence>
<protein>
    <submittedName>
        <fullName evidence="1">Uncharacterized protein</fullName>
    </submittedName>
</protein>
<dbReference type="AlphaFoldDB" id="A0A2P2QT22"/>
<accession>A0A2P2QT22</accession>
<proteinExistence type="predicted"/>
<name>A0A2P2QT22_RHIMU</name>
<sequence>MDKDSRKGFSWKSIHKNCSISKTAEENDSST</sequence>